<dbReference type="GO" id="GO:0009279">
    <property type="term" value="C:cell outer membrane"/>
    <property type="evidence" value="ECO:0007669"/>
    <property type="project" value="InterPro"/>
</dbReference>
<dbReference type="InterPro" id="IPR023614">
    <property type="entry name" value="Porin_dom_sf"/>
</dbReference>
<dbReference type="EMBL" id="LS483466">
    <property type="protein sequence ID" value="SQI24921.1"/>
    <property type="molecule type" value="Genomic_DNA"/>
</dbReference>
<dbReference type="SUPFAM" id="SSF56935">
    <property type="entry name" value="Porins"/>
    <property type="match status" value="1"/>
</dbReference>
<evidence type="ECO:0000313" key="3">
    <source>
        <dbReference type="Proteomes" id="UP000248731"/>
    </source>
</evidence>
<proteinExistence type="predicted"/>
<dbReference type="InterPro" id="IPR031886">
    <property type="entry name" value="DUF4765"/>
</dbReference>
<gene>
    <name evidence="2" type="primary">ompC_2</name>
    <name evidence="2" type="ORF">NCTC7307_02951</name>
</gene>
<dbReference type="GO" id="GO:0015288">
    <property type="term" value="F:porin activity"/>
    <property type="evidence" value="ECO:0007669"/>
    <property type="project" value="InterPro"/>
</dbReference>
<accession>A0A2X4TC75</accession>
<dbReference type="Gene3D" id="2.40.160.10">
    <property type="entry name" value="Porin"/>
    <property type="match status" value="1"/>
</dbReference>
<reference evidence="2 3" key="1">
    <citation type="submission" date="2018-06" db="EMBL/GenBank/DDBJ databases">
        <authorList>
            <consortium name="Pathogen Informatics"/>
            <person name="Doyle S."/>
        </authorList>
    </citation>
    <scope>NUCLEOTIDE SEQUENCE [LARGE SCALE GENOMIC DNA]</scope>
    <source>
        <strain evidence="2 3">NCTC7307</strain>
    </source>
</reference>
<dbReference type="Proteomes" id="UP000248731">
    <property type="component" value="Chromosome 1"/>
</dbReference>
<dbReference type="Pfam" id="PF15962">
    <property type="entry name" value="DUF4765"/>
    <property type="match status" value="1"/>
</dbReference>
<dbReference type="GO" id="GO:0034220">
    <property type="term" value="P:monoatomic ion transmembrane transport"/>
    <property type="evidence" value="ECO:0007669"/>
    <property type="project" value="InterPro"/>
</dbReference>
<protein>
    <submittedName>
        <fullName evidence="2">Outer membrane protein</fullName>
    </submittedName>
</protein>
<name>A0A2X4TC75_SALER</name>
<evidence type="ECO:0000259" key="1">
    <source>
        <dbReference type="Pfam" id="PF15962"/>
    </source>
</evidence>
<evidence type="ECO:0000313" key="2">
    <source>
        <dbReference type="EMBL" id="SQI24921.1"/>
    </source>
</evidence>
<organism evidence="2 3">
    <name type="scientific">Salmonella enterica subsp. arizonae</name>
    <dbReference type="NCBI Taxonomy" id="59203"/>
    <lineage>
        <taxon>Bacteria</taxon>
        <taxon>Pseudomonadati</taxon>
        <taxon>Pseudomonadota</taxon>
        <taxon>Gammaproteobacteria</taxon>
        <taxon>Enterobacterales</taxon>
        <taxon>Enterobacteriaceae</taxon>
        <taxon>Salmonella</taxon>
    </lineage>
</organism>
<keyword evidence="3" id="KW-1185">Reference proteome</keyword>
<sequence>MNLKNSGSVKDRDIKRISRNIMVNNKLTRHIEEVIRNNGNDIQLRLIKLAIHKQLDWVEKHYNHFNKNMSAYVEYKINMLKDGNPSNSNTDNTVALGLVYEF</sequence>
<feature type="domain" description="DUF4765" evidence="1">
    <location>
        <begin position="4"/>
        <end position="65"/>
    </location>
</feature>
<dbReference type="AlphaFoldDB" id="A0A2X4TC75"/>